<evidence type="ECO:0000313" key="1">
    <source>
        <dbReference type="EMBL" id="MTV48544.1"/>
    </source>
</evidence>
<keyword evidence="2" id="KW-1185">Reference proteome</keyword>
<dbReference type="Gene3D" id="3.30.470.20">
    <property type="entry name" value="ATP-grasp fold, B domain"/>
    <property type="match status" value="1"/>
</dbReference>
<dbReference type="OrthoDB" id="1809801at2"/>
<organism evidence="1 2">
    <name type="scientific">Heliobacterium mobile</name>
    <name type="common">Heliobacillus mobilis</name>
    <dbReference type="NCBI Taxonomy" id="28064"/>
    <lineage>
        <taxon>Bacteria</taxon>
        <taxon>Bacillati</taxon>
        <taxon>Bacillota</taxon>
        <taxon>Clostridia</taxon>
        <taxon>Eubacteriales</taxon>
        <taxon>Heliobacteriaceae</taxon>
        <taxon>Heliobacterium</taxon>
    </lineage>
</organism>
<dbReference type="SUPFAM" id="SSF56059">
    <property type="entry name" value="Glutathione synthetase ATP-binding domain-like"/>
    <property type="match status" value="1"/>
</dbReference>
<evidence type="ECO:0000313" key="2">
    <source>
        <dbReference type="Proteomes" id="UP000430670"/>
    </source>
</evidence>
<reference evidence="1 2" key="1">
    <citation type="submission" date="2019-11" db="EMBL/GenBank/DDBJ databases">
        <title>Whole-genome sequence of a the green, strictly anaerobic photosynthetic bacterium Heliobacillus mobilis DSM 6151.</title>
        <authorList>
            <person name="Kyndt J.A."/>
            <person name="Meyer T.E."/>
        </authorList>
    </citation>
    <scope>NUCLEOTIDE SEQUENCE [LARGE SCALE GENOMIC DNA]</scope>
    <source>
        <strain evidence="1 2">DSM 6151</strain>
    </source>
</reference>
<name>A0A6I3SI46_HELMO</name>
<dbReference type="RefSeq" id="WP_155475632.1">
    <property type="nucleotide sequence ID" value="NZ_WNKU01000004.1"/>
</dbReference>
<dbReference type="EMBL" id="WNKU01000004">
    <property type="protein sequence ID" value="MTV48544.1"/>
    <property type="molecule type" value="Genomic_DNA"/>
</dbReference>
<accession>A0A6I3SI46</accession>
<comment type="caution">
    <text evidence="1">The sequence shown here is derived from an EMBL/GenBank/DDBJ whole genome shotgun (WGS) entry which is preliminary data.</text>
</comment>
<proteinExistence type="predicted"/>
<protein>
    <submittedName>
        <fullName evidence="1">YheC/YheD family protein</fullName>
    </submittedName>
</protein>
<sequence>MARIKRGRRLVGIGKWRLWKYFAKNVKIRPHLPDTCLLSEKTFLSFLYKYESIFLKPWDGYGGEGIYKVWRENQNYFFVKERGEPEIFSEIGQLYTSLKNKIGEKRQYIIQQAVDLAVIADRPFDIRIMFLRYKGKWKYVGMVAKVAGKDSVITNVKRGKGYTVNVDRALQQSFNLDDNKIKKRKKEMILLGYRTCYHFDQYKRYFRMGLDIALDKEGRLWMFDQNTVPALFLFRKDKRAYKKIQSILRNQRNRKQQRVPK</sequence>
<gene>
    <name evidence="1" type="ORF">GJ688_06050</name>
</gene>
<dbReference type="Pfam" id="PF14398">
    <property type="entry name" value="ATPgrasp_YheCD"/>
    <property type="match status" value="1"/>
</dbReference>
<dbReference type="InterPro" id="IPR026838">
    <property type="entry name" value="YheC/D"/>
</dbReference>
<dbReference type="AlphaFoldDB" id="A0A6I3SI46"/>
<dbReference type="Proteomes" id="UP000430670">
    <property type="component" value="Unassembled WGS sequence"/>
</dbReference>